<dbReference type="PANTHER" id="PTHR44591:SF3">
    <property type="entry name" value="RESPONSE REGULATORY DOMAIN-CONTAINING PROTEIN"/>
    <property type="match status" value="1"/>
</dbReference>
<dbReference type="InterPro" id="IPR011006">
    <property type="entry name" value="CheY-like_superfamily"/>
</dbReference>
<name>A0AAX4HKJ4_9BACT</name>
<dbReference type="Gene3D" id="3.40.50.2300">
    <property type="match status" value="1"/>
</dbReference>
<dbReference type="KEGG" id="psti:SOO65_13805"/>
<dbReference type="AlphaFoldDB" id="A0AAX4HKJ4"/>
<keyword evidence="1 2" id="KW-0597">Phosphoprotein</keyword>
<dbReference type="PROSITE" id="PS50110">
    <property type="entry name" value="RESPONSE_REGULATORY"/>
    <property type="match status" value="1"/>
</dbReference>
<dbReference type="EMBL" id="CP139487">
    <property type="protein sequence ID" value="WPU63764.1"/>
    <property type="molecule type" value="Genomic_DNA"/>
</dbReference>
<dbReference type="CDD" id="cd17574">
    <property type="entry name" value="REC_OmpR"/>
    <property type="match status" value="1"/>
</dbReference>
<dbReference type="RefSeq" id="WP_321391112.1">
    <property type="nucleotide sequence ID" value="NZ_CP139487.1"/>
</dbReference>
<dbReference type="Pfam" id="PF00072">
    <property type="entry name" value="Response_reg"/>
    <property type="match status" value="1"/>
</dbReference>
<gene>
    <name evidence="4" type="ORF">SOO65_13805</name>
</gene>
<proteinExistence type="predicted"/>
<dbReference type="InterPro" id="IPR050595">
    <property type="entry name" value="Bact_response_regulator"/>
</dbReference>
<dbReference type="Proteomes" id="UP001324634">
    <property type="component" value="Chromosome"/>
</dbReference>
<keyword evidence="5" id="KW-1185">Reference proteome</keyword>
<dbReference type="GO" id="GO:0000160">
    <property type="term" value="P:phosphorelay signal transduction system"/>
    <property type="evidence" value="ECO:0007669"/>
    <property type="project" value="InterPro"/>
</dbReference>
<organism evidence="4 5">
    <name type="scientific">Peredibacter starrii</name>
    <dbReference type="NCBI Taxonomy" id="28202"/>
    <lineage>
        <taxon>Bacteria</taxon>
        <taxon>Pseudomonadati</taxon>
        <taxon>Bdellovibrionota</taxon>
        <taxon>Bacteriovoracia</taxon>
        <taxon>Bacteriovoracales</taxon>
        <taxon>Bacteriovoracaceae</taxon>
        <taxon>Peredibacter</taxon>
    </lineage>
</organism>
<dbReference type="InterPro" id="IPR001789">
    <property type="entry name" value="Sig_transdc_resp-reg_receiver"/>
</dbReference>
<accession>A0AAX4HKJ4</accession>
<evidence type="ECO:0000259" key="3">
    <source>
        <dbReference type="PROSITE" id="PS50110"/>
    </source>
</evidence>
<protein>
    <submittedName>
        <fullName evidence="4">Response regulator</fullName>
    </submittedName>
</protein>
<dbReference type="SMART" id="SM00448">
    <property type="entry name" value="REC"/>
    <property type="match status" value="1"/>
</dbReference>
<dbReference type="SUPFAM" id="SSF52172">
    <property type="entry name" value="CheY-like"/>
    <property type="match status" value="1"/>
</dbReference>
<sequence length="121" mass="13406">MNQCKRILIVDDDPNIREALKEYLEFEGYEVRVAGNGQEALALLKINEKPCLILLDLMMPVMNGWEFARAAALDAGISQIPIVVTSAFIDKVEDIKARGLLSKPLDMEQLMGLANECCPAI</sequence>
<feature type="modified residue" description="4-aspartylphosphate" evidence="2">
    <location>
        <position position="56"/>
    </location>
</feature>
<evidence type="ECO:0000256" key="2">
    <source>
        <dbReference type="PROSITE-ProRule" id="PRU00169"/>
    </source>
</evidence>
<reference evidence="4 5" key="1">
    <citation type="submission" date="2023-11" db="EMBL/GenBank/DDBJ databases">
        <title>Peredibacter starrii A3.12.</title>
        <authorList>
            <person name="Mitchell R.J."/>
        </authorList>
    </citation>
    <scope>NUCLEOTIDE SEQUENCE [LARGE SCALE GENOMIC DNA]</scope>
    <source>
        <strain evidence="4 5">A3.12</strain>
    </source>
</reference>
<feature type="domain" description="Response regulatory" evidence="3">
    <location>
        <begin position="6"/>
        <end position="118"/>
    </location>
</feature>
<evidence type="ECO:0000313" key="5">
    <source>
        <dbReference type="Proteomes" id="UP001324634"/>
    </source>
</evidence>
<dbReference type="PANTHER" id="PTHR44591">
    <property type="entry name" value="STRESS RESPONSE REGULATOR PROTEIN 1"/>
    <property type="match status" value="1"/>
</dbReference>
<evidence type="ECO:0000313" key="4">
    <source>
        <dbReference type="EMBL" id="WPU63764.1"/>
    </source>
</evidence>
<evidence type="ECO:0000256" key="1">
    <source>
        <dbReference type="ARBA" id="ARBA00022553"/>
    </source>
</evidence>